<gene>
    <name evidence="2" type="ORF">AVDCRST_MAG59-4310</name>
</gene>
<feature type="region of interest" description="Disordered" evidence="1">
    <location>
        <begin position="1"/>
        <end position="20"/>
    </location>
</feature>
<evidence type="ECO:0000256" key="1">
    <source>
        <dbReference type="SAM" id="MobiDB-lite"/>
    </source>
</evidence>
<accession>A0A6J4VF44</accession>
<dbReference type="EMBL" id="CADCWF010000315">
    <property type="protein sequence ID" value="CAA9577558.1"/>
    <property type="molecule type" value="Genomic_DNA"/>
</dbReference>
<sequence>MGEARRRPGGYAGAADLPPPREETAMRRLLPALALTALLALAAPATLGATNPRSVGAEASTVTVSESFPINYDEPIILFVPCALGGAGEEVEFGGDVHTVFHLTTDAAGGVHVSHLTNYQGVAGVGLTSGETYRLAGAARTAETHGPGGLPFEFTTTNSRRLVGPGTGNDLRLHVVTHSTVSASGEVVTFVQRVDADCG</sequence>
<dbReference type="AlphaFoldDB" id="A0A6J4VF44"/>
<evidence type="ECO:0000313" key="2">
    <source>
        <dbReference type="EMBL" id="CAA9577558.1"/>
    </source>
</evidence>
<organism evidence="2">
    <name type="scientific">uncultured Thermomicrobiales bacterium</name>
    <dbReference type="NCBI Taxonomy" id="1645740"/>
    <lineage>
        <taxon>Bacteria</taxon>
        <taxon>Pseudomonadati</taxon>
        <taxon>Thermomicrobiota</taxon>
        <taxon>Thermomicrobia</taxon>
        <taxon>Thermomicrobiales</taxon>
        <taxon>environmental samples</taxon>
    </lineage>
</organism>
<proteinExistence type="predicted"/>
<name>A0A6J4VF44_9BACT</name>
<protein>
    <submittedName>
        <fullName evidence="2">Uncharacterized protein</fullName>
    </submittedName>
</protein>
<reference evidence="2" key="1">
    <citation type="submission" date="2020-02" db="EMBL/GenBank/DDBJ databases">
        <authorList>
            <person name="Meier V. D."/>
        </authorList>
    </citation>
    <scope>NUCLEOTIDE SEQUENCE</scope>
    <source>
        <strain evidence="2">AVDCRST_MAG59</strain>
    </source>
</reference>